<evidence type="ECO:0000256" key="2">
    <source>
        <dbReference type="SAM" id="MobiDB-lite"/>
    </source>
</evidence>
<feature type="region of interest" description="Disordered" evidence="2">
    <location>
        <begin position="17"/>
        <end position="41"/>
    </location>
</feature>
<dbReference type="PANTHER" id="PTHR42815:SF2">
    <property type="entry name" value="FAD-BINDING, PUTATIVE (AFU_ORTHOLOGUE AFUA_6G07600)-RELATED"/>
    <property type="match status" value="1"/>
</dbReference>
<dbReference type="RefSeq" id="WP_101463446.1">
    <property type="nucleotide sequence ID" value="NZ_PJMW01000001.1"/>
</dbReference>
<gene>
    <name evidence="4" type="ORF">ATK86_1151</name>
</gene>
<dbReference type="Gene3D" id="2.30.110.10">
    <property type="entry name" value="Electron Transport, Fmn-binding Protein, Chain A"/>
    <property type="match status" value="1"/>
</dbReference>
<feature type="coiled-coil region" evidence="1">
    <location>
        <begin position="195"/>
        <end position="222"/>
    </location>
</feature>
<sequence length="223" mass="24882">MNKPTRYGAIAFSPATERRQRSGGGFTVHGRRMADGDDIGAPEELEPQVAGLIRQADSFYLATVTGSGWPYLQHRGGPTGFVHVLDSATIAWAEYAGNNQFVTVGNLDDDDRVALFFIDYPTRTRVKIFGRAEVVERADDPDLLDRLLTTRAGPIDARSDRAFVVRIEAFDRNCTKNITPRYRTEWIQDYLRAGRAPLEAEIARLRQANAELEAEIARLKSAP</sequence>
<organism evidence="4 5">
    <name type="scientific">Nocardia fluminea</name>
    <dbReference type="NCBI Taxonomy" id="134984"/>
    <lineage>
        <taxon>Bacteria</taxon>
        <taxon>Bacillati</taxon>
        <taxon>Actinomycetota</taxon>
        <taxon>Actinomycetes</taxon>
        <taxon>Mycobacteriales</taxon>
        <taxon>Nocardiaceae</taxon>
        <taxon>Nocardia</taxon>
    </lineage>
</organism>
<dbReference type="AlphaFoldDB" id="A0A2N3WZ20"/>
<keyword evidence="1" id="KW-0175">Coiled coil</keyword>
<evidence type="ECO:0000313" key="5">
    <source>
        <dbReference type="Proteomes" id="UP000233766"/>
    </source>
</evidence>
<comment type="caution">
    <text evidence="4">The sequence shown here is derived from an EMBL/GenBank/DDBJ whole genome shotgun (WGS) entry which is preliminary data.</text>
</comment>
<evidence type="ECO:0000313" key="4">
    <source>
        <dbReference type="EMBL" id="PKV99110.1"/>
    </source>
</evidence>
<accession>A0A2N3WZ20</accession>
<protein>
    <recommendedName>
        <fullName evidence="3">Pyridoxamine 5'-phosphate oxidase N-terminal domain-containing protein</fullName>
    </recommendedName>
</protein>
<proteinExistence type="predicted"/>
<dbReference type="Proteomes" id="UP000233766">
    <property type="component" value="Unassembled WGS sequence"/>
</dbReference>
<dbReference type="InterPro" id="IPR012349">
    <property type="entry name" value="Split_barrel_FMN-bd"/>
</dbReference>
<evidence type="ECO:0000259" key="3">
    <source>
        <dbReference type="Pfam" id="PF01243"/>
    </source>
</evidence>
<feature type="domain" description="Pyridoxamine 5'-phosphate oxidase N-terminal" evidence="3">
    <location>
        <begin position="45"/>
        <end position="152"/>
    </location>
</feature>
<keyword evidence="5" id="KW-1185">Reference proteome</keyword>
<reference evidence="4 5" key="1">
    <citation type="submission" date="2017-12" db="EMBL/GenBank/DDBJ databases">
        <title>Sequencing the genomes of 1000 Actinobacteria strains.</title>
        <authorList>
            <person name="Klenk H.-P."/>
        </authorList>
    </citation>
    <scope>NUCLEOTIDE SEQUENCE [LARGE SCALE GENOMIC DNA]</scope>
    <source>
        <strain evidence="4 5">DSM 44489</strain>
    </source>
</reference>
<dbReference type="SUPFAM" id="SSF50475">
    <property type="entry name" value="FMN-binding split barrel"/>
    <property type="match status" value="1"/>
</dbReference>
<dbReference type="OrthoDB" id="9786134at2"/>
<name>A0A2N3WZ20_9NOCA</name>
<evidence type="ECO:0000256" key="1">
    <source>
        <dbReference type="SAM" id="Coils"/>
    </source>
</evidence>
<dbReference type="PANTHER" id="PTHR42815">
    <property type="entry name" value="FAD-BINDING, PUTATIVE (AFU_ORTHOLOGUE AFUA_6G07600)-RELATED"/>
    <property type="match status" value="1"/>
</dbReference>
<dbReference type="InterPro" id="IPR011576">
    <property type="entry name" value="Pyridox_Oxase_N"/>
</dbReference>
<dbReference type="Pfam" id="PF01243">
    <property type="entry name" value="PNPOx_N"/>
    <property type="match status" value="1"/>
</dbReference>
<dbReference type="EMBL" id="PJMW01000001">
    <property type="protein sequence ID" value="PKV99110.1"/>
    <property type="molecule type" value="Genomic_DNA"/>
</dbReference>